<accession>A0A8S1IRQ9</accession>
<dbReference type="PRINTS" id="PR00463">
    <property type="entry name" value="EP450I"/>
</dbReference>
<keyword evidence="3 4" id="KW-0408">Iron</keyword>
<dbReference type="SUPFAM" id="SSF48264">
    <property type="entry name" value="Cytochrome P450"/>
    <property type="match status" value="1"/>
</dbReference>
<feature type="binding site" description="axial binding residue" evidence="3">
    <location>
        <position position="469"/>
    </location>
    <ligand>
        <name>heme</name>
        <dbReference type="ChEBI" id="CHEBI:30413"/>
    </ligand>
    <ligandPart>
        <name>Fe</name>
        <dbReference type="ChEBI" id="CHEBI:18248"/>
    </ligandPart>
</feature>
<dbReference type="InterPro" id="IPR050121">
    <property type="entry name" value="Cytochrome_P450_monoxygenase"/>
</dbReference>
<sequence>MEAIPLRLVAAAALLAAFVAGLASRWRRRAKYDLHRIPGPSAYPIVGNLPQMFSWKAPRPHLKVLEWMKEYGNIVKVSLPGVGGYHLFVGDPEYLQNNVTGYGGNGMPKSPFYKELHKILSPVPGSSIFTSPEQDDHWKSVRKGVAKAFSTAALKDAFPRLVKKADELVRLIRTHPSAEPIEVERLMLRYMFDALGVVGYDIDFKSLKDDRHPGLQALEYCSTDVMASATNPFRRLVKWAFPTCKLARDCRRMYAQIYAHYDRMLAELKARGTPAADDMSIGACLMRLKNPETGAPLDEARLLQEIATFVVGGTDTTTHQIVWVLLAIAAHPDVQQGVVDELKASGVFARIRKGGVGRLSYSDVMGLSYLGMAVKEAMRMFPAVVANVIRSVPSDSVRVCGYRVPKNTVINICPYALNRVPWLWDDPEVYDPERWRKAATVEESRDGTAPGKGAATGGGWAFSDGPRSCIAQRMALMQMHLAAAFLVANFNIR</sequence>
<protein>
    <recommendedName>
        <fullName evidence="7">Cytochrome P450</fullName>
    </recommendedName>
</protein>
<comment type="similarity">
    <text evidence="2 4">Belongs to the cytochrome P450 family.</text>
</comment>
<dbReference type="InterPro" id="IPR017972">
    <property type="entry name" value="Cyt_P450_CS"/>
</dbReference>
<dbReference type="OrthoDB" id="2789670at2759"/>
<keyword evidence="6" id="KW-1185">Reference proteome</keyword>
<evidence type="ECO:0000256" key="2">
    <source>
        <dbReference type="ARBA" id="ARBA00010617"/>
    </source>
</evidence>
<comment type="caution">
    <text evidence="5">The sequence shown here is derived from an EMBL/GenBank/DDBJ whole genome shotgun (WGS) entry which is preliminary data.</text>
</comment>
<dbReference type="GO" id="GO:0016705">
    <property type="term" value="F:oxidoreductase activity, acting on paired donors, with incorporation or reduction of molecular oxygen"/>
    <property type="evidence" value="ECO:0007669"/>
    <property type="project" value="InterPro"/>
</dbReference>
<reference evidence="5" key="1">
    <citation type="submission" date="2020-12" db="EMBL/GenBank/DDBJ databases">
        <authorList>
            <person name="Iha C."/>
        </authorList>
    </citation>
    <scope>NUCLEOTIDE SEQUENCE</scope>
</reference>
<dbReference type="PROSITE" id="PS00086">
    <property type="entry name" value="CYTOCHROME_P450"/>
    <property type="match status" value="1"/>
</dbReference>
<dbReference type="InterPro" id="IPR001128">
    <property type="entry name" value="Cyt_P450"/>
</dbReference>
<keyword evidence="3 4" id="KW-0349">Heme</keyword>
<evidence type="ECO:0000313" key="6">
    <source>
        <dbReference type="Proteomes" id="UP000708148"/>
    </source>
</evidence>
<dbReference type="PRINTS" id="PR00385">
    <property type="entry name" value="P450"/>
</dbReference>
<evidence type="ECO:0000256" key="1">
    <source>
        <dbReference type="ARBA" id="ARBA00001971"/>
    </source>
</evidence>
<dbReference type="PANTHER" id="PTHR24305:SF166">
    <property type="entry name" value="CYTOCHROME P450 12A4, MITOCHONDRIAL-RELATED"/>
    <property type="match status" value="1"/>
</dbReference>
<evidence type="ECO:0000256" key="3">
    <source>
        <dbReference type="PIRSR" id="PIRSR602401-1"/>
    </source>
</evidence>
<dbReference type="GO" id="GO:0005506">
    <property type="term" value="F:iron ion binding"/>
    <property type="evidence" value="ECO:0007669"/>
    <property type="project" value="InterPro"/>
</dbReference>
<dbReference type="InterPro" id="IPR036396">
    <property type="entry name" value="Cyt_P450_sf"/>
</dbReference>
<dbReference type="EMBL" id="CAJHUC010000668">
    <property type="protein sequence ID" value="CAD7697502.1"/>
    <property type="molecule type" value="Genomic_DNA"/>
</dbReference>
<dbReference type="PANTHER" id="PTHR24305">
    <property type="entry name" value="CYTOCHROME P450"/>
    <property type="match status" value="1"/>
</dbReference>
<proteinExistence type="inferred from homology"/>
<evidence type="ECO:0008006" key="7">
    <source>
        <dbReference type="Google" id="ProtNLM"/>
    </source>
</evidence>
<keyword evidence="3 4" id="KW-0479">Metal-binding</keyword>
<keyword evidence="4" id="KW-0503">Monooxygenase</keyword>
<name>A0A8S1IRQ9_9CHLO</name>
<organism evidence="5 6">
    <name type="scientific">Ostreobium quekettii</name>
    <dbReference type="NCBI Taxonomy" id="121088"/>
    <lineage>
        <taxon>Eukaryota</taxon>
        <taxon>Viridiplantae</taxon>
        <taxon>Chlorophyta</taxon>
        <taxon>core chlorophytes</taxon>
        <taxon>Ulvophyceae</taxon>
        <taxon>TCBD clade</taxon>
        <taxon>Bryopsidales</taxon>
        <taxon>Ostreobineae</taxon>
        <taxon>Ostreobiaceae</taxon>
        <taxon>Ostreobium</taxon>
    </lineage>
</organism>
<evidence type="ECO:0000256" key="4">
    <source>
        <dbReference type="RuleBase" id="RU000461"/>
    </source>
</evidence>
<dbReference type="Proteomes" id="UP000708148">
    <property type="component" value="Unassembled WGS sequence"/>
</dbReference>
<keyword evidence="4" id="KW-0560">Oxidoreductase</keyword>
<gene>
    <name evidence="5" type="ORF">OSTQU699_LOCUS2863</name>
</gene>
<evidence type="ECO:0000313" key="5">
    <source>
        <dbReference type="EMBL" id="CAD7697502.1"/>
    </source>
</evidence>
<dbReference type="GO" id="GO:0004497">
    <property type="term" value="F:monooxygenase activity"/>
    <property type="evidence" value="ECO:0007669"/>
    <property type="project" value="UniProtKB-KW"/>
</dbReference>
<dbReference type="InterPro" id="IPR002401">
    <property type="entry name" value="Cyt_P450_E_grp-I"/>
</dbReference>
<dbReference type="GO" id="GO:0020037">
    <property type="term" value="F:heme binding"/>
    <property type="evidence" value="ECO:0007669"/>
    <property type="project" value="InterPro"/>
</dbReference>
<dbReference type="Gene3D" id="1.10.630.10">
    <property type="entry name" value="Cytochrome P450"/>
    <property type="match status" value="1"/>
</dbReference>
<dbReference type="Pfam" id="PF00067">
    <property type="entry name" value="p450"/>
    <property type="match status" value="1"/>
</dbReference>
<comment type="cofactor">
    <cofactor evidence="1 3">
        <name>heme</name>
        <dbReference type="ChEBI" id="CHEBI:30413"/>
    </cofactor>
</comment>
<dbReference type="AlphaFoldDB" id="A0A8S1IRQ9"/>